<comment type="caution">
    <text evidence="3">The sequence shown here is derived from an EMBL/GenBank/DDBJ whole genome shotgun (WGS) entry which is preliminary data.</text>
</comment>
<evidence type="ECO:0000313" key="4">
    <source>
        <dbReference type="Proteomes" id="UP000604046"/>
    </source>
</evidence>
<feature type="region of interest" description="Disordered" evidence="1">
    <location>
        <begin position="103"/>
        <end position="124"/>
    </location>
</feature>
<feature type="signal peptide" evidence="2">
    <location>
        <begin position="1"/>
        <end position="21"/>
    </location>
</feature>
<dbReference type="OrthoDB" id="426363at2759"/>
<feature type="chain" id="PRO_5032931321" evidence="2">
    <location>
        <begin position="22"/>
        <end position="166"/>
    </location>
</feature>
<sequence length="166" mass="18525">MQMVMSLGFLCSLAVVRNVLGVRKEHLQPDGPDFETMPGYKCELYDQAWCESPAVNPGDKYRENGKVKCCTKIEEVGLPPVEVSKESPLEAFQKESPMQAFEVSTEDELEEPEEVTSTTVPMDDDEKTALCGDAVFSLETFLRRGKTVTICRNKDTGRFAKALCCK</sequence>
<dbReference type="Proteomes" id="UP000604046">
    <property type="component" value="Unassembled WGS sequence"/>
</dbReference>
<keyword evidence="2" id="KW-0732">Signal</keyword>
<dbReference type="EMBL" id="CAJNDS010000791">
    <property type="protein sequence ID" value="CAE7234476.1"/>
    <property type="molecule type" value="Genomic_DNA"/>
</dbReference>
<reference evidence="3" key="1">
    <citation type="submission" date="2021-02" db="EMBL/GenBank/DDBJ databases">
        <authorList>
            <person name="Dougan E. K."/>
            <person name="Rhodes N."/>
            <person name="Thang M."/>
            <person name="Chan C."/>
        </authorList>
    </citation>
    <scope>NUCLEOTIDE SEQUENCE</scope>
</reference>
<name>A0A812L1Z2_9DINO</name>
<organism evidence="3 4">
    <name type="scientific">Symbiodinium natans</name>
    <dbReference type="NCBI Taxonomy" id="878477"/>
    <lineage>
        <taxon>Eukaryota</taxon>
        <taxon>Sar</taxon>
        <taxon>Alveolata</taxon>
        <taxon>Dinophyceae</taxon>
        <taxon>Suessiales</taxon>
        <taxon>Symbiodiniaceae</taxon>
        <taxon>Symbiodinium</taxon>
    </lineage>
</organism>
<protein>
    <submittedName>
        <fullName evidence="3">Lss protein</fullName>
    </submittedName>
</protein>
<keyword evidence="4" id="KW-1185">Reference proteome</keyword>
<evidence type="ECO:0000313" key="3">
    <source>
        <dbReference type="EMBL" id="CAE7234476.1"/>
    </source>
</evidence>
<evidence type="ECO:0000256" key="1">
    <source>
        <dbReference type="SAM" id="MobiDB-lite"/>
    </source>
</evidence>
<proteinExistence type="predicted"/>
<feature type="compositionally biased region" description="Acidic residues" evidence="1">
    <location>
        <begin position="104"/>
        <end position="114"/>
    </location>
</feature>
<gene>
    <name evidence="3" type="primary">lss</name>
    <name evidence="3" type="ORF">SNAT2548_LOCUS9908</name>
</gene>
<evidence type="ECO:0000256" key="2">
    <source>
        <dbReference type="SAM" id="SignalP"/>
    </source>
</evidence>
<accession>A0A812L1Z2</accession>
<dbReference type="AlphaFoldDB" id="A0A812L1Z2"/>